<accession>A0ABD0UR48</accession>
<organism evidence="2 3">
    <name type="scientific">Dendrobium thyrsiflorum</name>
    <name type="common">Pinecone-like raceme dendrobium</name>
    <name type="synonym">Orchid</name>
    <dbReference type="NCBI Taxonomy" id="117978"/>
    <lineage>
        <taxon>Eukaryota</taxon>
        <taxon>Viridiplantae</taxon>
        <taxon>Streptophyta</taxon>
        <taxon>Embryophyta</taxon>
        <taxon>Tracheophyta</taxon>
        <taxon>Spermatophyta</taxon>
        <taxon>Magnoliopsida</taxon>
        <taxon>Liliopsida</taxon>
        <taxon>Asparagales</taxon>
        <taxon>Orchidaceae</taxon>
        <taxon>Epidendroideae</taxon>
        <taxon>Malaxideae</taxon>
        <taxon>Dendrobiinae</taxon>
        <taxon>Dendrobium</taxon>
    </lineage>
</organism>
<dbReference type="Proteomes" id="UP001552299">
    <property type="component" value="Unassembled WGS sequence"/>
</dbReference>
<gene>
    <name evidence="2" type="ORF">M5K25_015761</name>
</gene>
<dbReference type="AlphaFoldDB" id="A0ABD0UR48"/>
<dbReference type="EMBL" id="JANQDX010000012">
    <property type="protein sequence ID" value="KAL0915349.1"/>
    <property type="molecule type" value="Genomic_DNA"/>
</dbReference>
<reference evidence="2 3" key="1">
    <citation type="journal article" date="2024" name="Plant Biotechnol. J.">
        <title>Dendrobium thyrsiflorum genome and its molecular insights into genes involved in important horticultural traits.</title>
        <authorList>
            <person name="Chen B."/>
            <person name="Wang J.Y."/>
            <person name="Zheng P.J."/>
            <person name="Li K.L."/>
            <person name="Liang Y.M."/>
            <person name="Chen X.F."/>
            <person name="Zhang C."/>
            <person name="Zhao X."/>
            <person name="He X."/>
            <person name="Zhang G.Q."/>
            <person name="Liu Z.J."/>
            <person name="Xu Q."/>
        </authorList>
    </citation>
    <scope>NUCLEOTIDE SEQUENCE [LARGE SCALE GENOMIC DNA]</scope>
    <source>
        <strain evidence="2">GZMU011</strain>
    </source>
</reference>
<name>A0ABD0UR48_DENTH</name>
<evidence type="ECO:0000256" key="1">
    <source>
        <dbReference type="SAM" id="MobiDB-lite"/>
    </source>
</evidence>
<keyword evidence="3" id="KW-1185">Reference proteome</keyword>
<feature type="region of interest" description="Disordered" evidence="1">
    <location>
        <begin position="1"/>
        <end position="56"/>
    </location>
</feature>
<feature type="compositionally biased region" description="Basic and acidic residues" evidence="1">
    <location>
        <begin position="1"/>
        <end position="10"/>
    </location>
</feature>
<sequence length="78" mass="8217">MSEAWRRGDGDSAETVPDSCGKSSITYPTTPSSELVGLGGAVGNSGDEDLESSSSFLDEHQVRVSVYAFTSTSHSTRE</sequence>
<evidence type="ECO:0000313" key="3">
    <source>
        <dbReference type="Proteomes" id="UP001552299"/>
    </source>
</evidence>
<feature type="compositionally biased region" description="Polar residues" evidence="1">
    <location>
        <begin position="21"/>
        <end position="33"/>
    </location>
</feature>
<comment type="caution">
    <text evidence="2">The sequence shown here is derived from an EMBL/GenBank/DDBJ whole genome shotgun (WGS) entry which is preliminary data.</text>
</comment>
<proteinExistence type="predicted"/>
<evidence type="ECO:0000313" key="2">
    <source>
        <dbReference type="EMBL" id="KAL0915349.1"/>
    </source>
</evidence>
<protein>
    <submittedName>
        <fullName evidence="2">Uncharacterized protein</fullName>
    </submittedName>
</protein>